<dbReference type="RefSeq" id="XP_018480535.1">
    <property type="nucleotide sequence ID" value="XM_018625033.2"/>
</dbReference>
<dbReference type="InterPro" id="IPR033449">
    <property type="entry name" value="Rit1_N"/>
</dbReference>
<dbReference type="PANTHER" id="PTHR31811:SF0">
    <property type="entry name" value="TRNA A64-2'-O-RIBOSYLPHOSPHATE TRANSFERASE"/>
    <property type="match status" value="1"/>
</dbReference>
<keyword evidence="4" id="KW-0808">Transferase</keyword>
<accession>A0A6J0N7H7</accession>
<organism evidence="3 4">
    <name type="scientific">Raphanus sativus</name>
    <name type="common">Radish</name>
    <name type="synonym">Raphanus raphanistrum var. sativus</name>
    <dbReference type="NCBI Taxonomy" id="3726"/>
    <lineage>
        <taxon>Eukaryota</taxon>
        <taxon>Viridiplantae</taxon>
        <taxon>Streptophyta</taxon>
        <taxon>Embryophyta</taxon>
        <taxon>Tracheophyta</taxon>
        <taxon>Spermatophyta</taxon>
        <taxon>Magnoliopsida</taxon>
        <taxon>eudicotyledons</taxon>
        <taxon>Gunneridae</taxon>
        <taxon>Pentapetalae</taxon>
        <taxon>rosids</taxon>
        <taxon>malvids</taxon>
        <taxon>Brassicales</taxon>
        <taxon>Brassicaceae</taxon>
        <taxon>Brassiceae</taxon>
        <taxon>Raphanus</taxon>
    </lineage>
</organism>
<dbReference type="InterPro" id="IPR033421">
    <property type="entry name" value="Rit1_DUSP-like"/>
</dbReference>
<sequence>MAENEGAPRTTRDSIYRVARSIKRRDNSLYNALRSIYQDSLFVDEISNLWPILPLLANLRCGLWYSPRFDATCYFKSTDGHTNNLSFNTSRLNLHLPLLAGEKGGCIIIDSTRKGKRFPDSMSKTIPIWCCVLNRSVYNHLKRLCNTNDHLNDAGFTSDDHGESSIRELLGTWDCSLHMPLWVSKTEKASIEARLDEWTKQLEESGADIASLATCLRKPLRPLWVSQKTVIWLNEVPDHESWDFTPLILVSASDSGEVHQHRTNSEFSWSYIPGAGDDEESWSRGLSPSVFWTHVDDLIDSGPEVCNQKVAEIVESDRVYRAQRGQEAPQIVVKSSKANSGVKSDETLSVSVTNPRVEMMNSDEGSLVSWLASTNLALGSSQVASKVFSIDCCILNCDKNQISVPPSHLEEHLHLPMTGSKFDRFSILKNLPTAVSFAKMKMSMGKKLLVCCQDGEDISVCVCLAILISLFNEEGTYDGGRSFEEMSITKLEMRRMLIFICKYAVNARPSRGNLRQVFGFLSSQPENSEE</sequence>
<gene>
    <name evidence="4" type="primary">LOC108851581</name>
</gene>
<dbReference type="PIRSF" id="PIRSF007747">
    <property type="entry name" value="Ribosyl_Ptfrase"/>
    <property type="match status" value="1"/>
</dbReference>
<keyword evidence="3" id="KW-1185">Reference proteome</keyword>
<dbReference type="Pfam" id="PF04179">
    <property type="entry name" value="Init_tRNA_PT"/>
    <property type="match status" value="1"/>
</dbReference>
<dbReference type="PANTHER" id="PTHR31811">
    <property type="entry name" value="TRNA A64-2'-O-RIBOSYLPHOSPHATE TRANSFERASE"/>
    <property type="match status" value="1"/>
</dbReference>
<evidence type="ECO:0000313" key="3">
    <source>
        <dbReference type="Proteomes" id="UP000504610"/>
    </source>
</evidence>
<dbReference type="OrthoDB" id="45256at2759"/>
<reference evidence="4" key="2">
    <citation type="submission" date="2025-08" db="UniProtKB">
        <authorList>
            <consortium name="RefSeq"/>
        </authorList>
    </citation>
    <scope>IDENTIFICATION</scope>
    <source>
        <tissue evidence="4">Leaf</tissue>
    </source>
</reference>
<dbReference type="GeneID" id="108851581"/>
<reference evidence="3" key="1">
    <citation type="journal article" date="2019" name="Database">
        <title>The radish genome database (RadishGD): an integrated information resource for radish genomics.</title>
        <authorList>
            <person name="Yu H.J."/>
            <person name="Baek S."/>
            <person name="Lee Y.J."/>
            <person name="Cho A."/>
            <person name="Mun J.H."/>
        </authorList>
    </citation>
    <scope>NUCLEOTIDE SEQUENCE [LARGE SCALE GENOMIC DNA]</scope>
    <source>
        <strain evidence="3">cv. WK10039</strain>
    </source>
</reference>
<evidence type="ECO:0000259" key="2">
    <source>
        <dbReference type="Pfam" id="PF17184"/>
    </source>
</evidence>
<evidence type="ECO:0000259" key="1">
    <source>
        <dbReference type="Pfam" id="PF04179"/>
    </source>
</evidence>
<dbReference type="Pfam" id="PF17184">
    <property type="entry name" value="Rit1_C"/>
    <property type="match status" value="1"/>
</dbReference>
<dbReference type="KEGG" id="rsz:108851581"/>
<dbReference type="Proteomes" id="UP000504610">
    <property type="component" value="Chromosome 4"/>
</dbReference>
<dbReference type="InterPro" id="IPR029021">
    <property type="entry name" value="Prot-tyrosine_phosphatase-like"/>
</dbReference>
<name>A0A6J0N7H7_RAPSA</name>
<evidence type="ECO:0000313" key="4">
    <source>
        <dbReference type="RefSeq" id="XP_018480535.1"/>
    </source>
</evidence>
<dbReference type="AlphaFoldDB" id="A0A6J0N7H7"/>
<dbReference type="InterPro" id="IPR007306">
    <property type="entry name" value="Rit1"/>
</dbReference>
<feature type="domain" description="Rit1 DUSP-like" evidence="1">
    <location>
        <begin position="412"/>
        <end position="521"/>
    </location>
</feature>
<protein>
    <submittedName>
        <fullName evidence="4">tRNA A64-2'-O-ribosylphosphate transferase</fullName>
    </submittedName>
</protein>
<dbReference type="GO" id="GO:0005737">
    <property type="term" value="C:cytoplasm"/>
    <property type="evidence" value="ECO:0007669"/>
    <property type="project" value="TreeGrafter"/>
</dbReference>
<dbReference type="Gene3D" id="3.90.190.10">
    <property type="entry name" value="Protein tyrosine phosphatase superfamily"/>
    <property type="match status" value="1"/>
</dbReference>
<proteinExistence type="predicted"/>
<dbReference type="GO" id="GO:0043399">
    <property type="term" value="F:tRNA adenosine(64)-2'-O-ribosylphosphate transferase activity"/>
    <property type="evidence" value="ECO:0007669"/>
    <property type="project" value="InterPro"/>
</dbReference>
<dbReference type="GO" id="GO:0019988">
    <property type="term" value="P:charged-tRNA amino acid modification"/>
    <property type="evidence" value="ECO:0007669"/>
    <property type="project" value="InterPro"/>
</dbReference>
<feature type="domain" description="Rit1 N-terminal" evidence="2">
    <location>
        <begin position="22"/>
        <end position="315"/>
    </location>
</feature>